<dbReference type="EMBL" id="JAVMIP010000023">
    <property type="protein sequence ID" value="MDS3862202.1"/>
    <property type="molecule type" value="Genomic_DNA"/>
</dbReference>
<dbReference type="Pfam" id="PF12098">
    <property type="entry name" value="DUF3574"/>
    <property type="match status" value="1"/>
</dbReference>
<dbReference type="InterPro" id="IPR021957">
    <property type="entry name" value="DUF3574"/>
</dbReference>
<evidence type="ECO:0000313" key="2">
    <source>
        <dbReference type="Proteomes" id="UP001268256"/>
    </source>
</evidence>
<sequence length="153" mass="17296">MNYKHLSITTIYLIISSFIAPTQAWETPLTRSETNQNSFGCPQQHPGLAWQRTELFFGLSRPNGSLITPAEFKGFLETEVTPRFKSGFTVIPAAGQYQDATGNILQEEAQILMIFHPGNNLNHQAIEAIRTTYKIKFQQESVIRVDQQTCVSF</sequence>
<dbReference type="Proteomes" id="UP001268256">
    <property type="component" value="Unassembled WGS sequence"/>
</dbReference>
<accession>A0AAE4FVT4</accession>
<dbReference type="RefSeq" id="WP_322879411.1">
    <property type="nucleotide sequence ID" value="NZ_JAVMIP010000023.1"/>
</dbReference>
<keyword evidence="2" id="KW-1185">Reference proteome</keyword>
<dbReference type="AlphaFoldDB" id="A0AAE4FVT4"/>
<reference evidence="2" key="1">
    <citation type="submission" date="2023-07" db="EMBL/GenBank/DDBJ databases">
        <authorList>
            <person name="Luz R."/>
            <person name="Cordeiro R."/>
            <person name="Fonseca A."/>
            <person name="Goncalves V."/>
        </authorList>
    </citation>
    <scope>NUCLEOTIDE SEQUENCE [LARGE SCALE GENOMIC DNA]</scope>
    <source>
        <strain evidence="2">BACA0444</strain>
    </source>
</reference>
<gene>
    <name evidence="1" type="ORF">RIF25_15475</name>
</gene>
<organism evidence="1 2">
    <name type="scientific">Pseudocalidococcus azoricus BACA0444</name>
    <dbReference type="NCBI Taxonomy" id="2918990"/>
    <lineage>
        <taxon>Bacteria</taxon>
        <taxon>Bacillati</taxon>
        <taxon>Cyanobacteriota</taxon>
        <taxon>Cyanophyceae</taxon>
        <taxon>Acaryochloridales</taxon>
        <taxon>Thermosynechococcaceae</taxon>
        <taxon>Pseudocalidococcus</taxon>
        <taxon>Pseudocalidococcus azoricus</taxon>
    </lineage>
</organism>
<proteinExistence type="predicted"/>
<evidence type="ECO:0000313" key="1">
    <source>
        <dbReference type="EMBL" id="MDS3862202.1"/>
    </source>
</evidence>
<comment type="caution">
    <text evidence="1">The sequence shown here is derived from an EMBL/GenBank/DDBJ whole genome shotgun (WGS) entry which is preliminary data.</text>
</comment>
<name>A0AAE4FVT4_9CYAN</name>
<protein>
    <submittedName>
        <fullName evidence="1">DUF3574 domain-containing protein</fullName>
    </submittedName>
</protein>